<dbReference type="AlphaFoldDB" id="E1QUI6"/>
<gene>
    <name evidence="2" type="ordered locus">Vdis_0513</name>
</gene>
<feature type="transmembrane region" description="Helical" evidence="1">
    <location>
        <begin position="7"/>
        <end position="29"/>
    </location>
</feature>
<organism evidence="2 3">
    <name type="scientific">Vulcanisaeta distributa (strain DSM 14429 / JCM 11212 / NBRC 100878 / IC-017)</name>
    <dbReference type="NCBI Taxonomy" id="572478"/>
    <lineage>
        <taxon>Archaea</taxon>
        <taxon>Thermoproteota</taxon>
        <taxon>Thermoprotei</taxon>
        <taxon>Thermoproteales</taxon>
        <taxon>Thermoproteaceae</taxon>
        <taxon>Vulcanisaeta</taxon>
    </lineage>
</organism>
<dbReference type="KEGG" id="vdi:Vdis_0513"/>
<sequence length="326" mass="35937">MNKRGLIIILSVAALFAAVLLTYLLPLYYEPAYLTVKLIFPVTKYPNGTTVVNPVLQFVNGGLAVLMLPNGSQYVFNITSVNGFMSLYRVMPQAFIKLSGSKAIVLIIPNAFRGWVRVRGVNVTLTYYFYNYTVINGSSLELTYLLDNQVLQELNKTDPSLLKYVPYAINVLLAKPSEYGDNIIETAAIKWILKDMLGLILAKSDQYVQYETDCVLNIYWATGWINVGGIPGYTFYNKITIGGQVWSGRGNLAAPQIPFSPPVSFVQVKESTGFYFGINENGYGIYGQVATGSVTWDLYPAGIYYVTSGTAILNSPSSSGWLSICG</sequence>
<accession>E1QUI6</accession>
<name>E1QUI6_VULDI</name>
<dbReference type="EMBL" id="CP002100">
    <property type="protein sequence ID" value="ADN49912.1"/>
    <property type="molecule type" value="Genomic_DNA"/>
</dbReference>
<keyword evidence="3" id="KW-1185">Reference proteome</keyword>
<proteinExistence type="predicted"/>
<protein>
    <submittedName>
        <fullName evidence="2">Uncharacterized protein</fullName>
    </submittedName>
</protein>
<dbReference type="HOGENOM" id="CLU_851581_0_0_2"/>
<evidence type="ECO:0000313" key="3">
    <source>
        <dbReference type="Proteomes" id="UP000006681"/>
    </source>
</evidence>
<keyword evidence="1" id="KW-0812">Transmembrane</keyword>
<evidence type="ECO:0000313" key="2">
    <source>
        <dbReference type="EMBL" id="ADN49912.1"/>
    </source>
</evidence>
<reference evidence="2 3" key="1">
    <citation type="journal article" date="2010" name="Stand. Genomic Sci.">
        <title>Complete genome sequence of Vulcanisaeta distributa type strain (IC-017).</title>
        <authorList>
            <person name="Mavromatis K."/>
            <person name="Sikorski J."/>
            <person name="Pabst E."/>
            <person name="Teshima H."/>
            <person name="Lapidus A."/>
            <person name="Lucas S."/>
            <person name="Nolan M."/>
            <person name="Glavina Del Rio T."/>
            <person name="Cheng J.F."/>
            <person name="Bruce D."/>
            <person name="Goodwin L."/>
            <person name="Pitluck S."/>
            <person name="Liolios K."/>
            <person name="Ivanova N."/>
            <person name="Mikhailova N."/>
            <person name="Pati A."/>
            <person name="Chen A."/>
            <person name="Palaniappan K."/>
            <person name="Land M."/>
            <person name="Hauser L."/>
            <person name="Chang Y.J."/>
            <person name="Jeffries C.D."/>
            <person name="Rohde M."/>
            <person name="Spring S."/>
            <person name="Goker M."/>
            <person name="Wirth R."/>
            <person name="Woyke T."/>
            <person name="Bristow J."/>
            <person name="Eisen J.A."/>
            <person name="Markowitz V."/>
            <person name="Hugenholtz P."/>
            <person name="Klenk H.P."/>
            <person name="Kyrpides N.C."/>
        </authorList>
    </citation>
    <scope>NUCLEOTIDE SEQUENCE [LARGE SCALE GENOMIC DNA]</scope>
    <source>
        <strain evidence="3">DSM 14429 / JCM 11212 / NBRC 100878 / IC-017</strain>
    </source>
</reference>
<evidence type="ECO:0000256" key="1">
    <source>
        <dbReference type="SAM" id="Phobius"/>
    </source>
</evidence>
<reference evidence="3" key="2">
    <citation type="journal article" date="2010" name="Stand. Genomic Sci.">
        <title>Complete genome sequence of Vulcanisaeta distributa type strain (IC-017T).</title>
        <authorList>
            <person name="Mavromatis K."/>
            <person name="Sikorski J."/>
            <person name="Pabst E."/>
            <person name="Teshima H."/>
            <person name="Lapidus A."/>
            <person name="Lucas S."/>
            <person name="Nolan M."/>
            <person name="Glavina Del Rio T."/>
            <person name="Cheng J."/>
            <person name="Bruce D."/>
            <person name="Goodwin L."/>
            <person name="Pitluck S."/>
            <person name="Liolios K."/>
            <person name="Ivanova N."/>
            <person name="Mikhailova N."/>
            <person name="Pati A."/>
            <person name="Chen A."/>
            <person name="Palaniappan K."/>
            <person name="Land M."/>
            <person name="Hauser L."/>
            <person name="Chang Y."/>
            <person name="Jeffries C."/>
            <person name="Rohde M."/>
            <person name="Spring S."/>
            <person name="Goker M."/>
            <person name="Wirth R."/>
            <person name="Woyke T."/>
            <person name="Bristow J."/>
            <person name="Eisen J."/>
            <person name="Markowitz V."/>
            <person name="Hugenholtz P."/>
            <person name="Klenk H."/>
            <person name="Kyrpides N."/>
        </authorList>
    </citation>
    <scope>NUCLEOTIDE SEQUENCE [LARGE SCALE GENOMIC DNA]</scope>
    <source>
        <strain evidence="3">DSM 14429 / JCM 11212 / NBRC 100878 / IC-017</strain>
    </source>
</reference>
<keyword evidence="1" id="KW-1133">Transmembrane helix</keyword>
<dbReference type="Proteomes" id="UP000006681">
    <property type="component" value="Chromosome"/>
</dbReference>
<keyword evidence="1" id="KW-0472">Membrane</keyword>